<dbReference type="AlphaFoldDB" id="A0A1I3JTI1"/>
<proteinExistence type="predicted"/>
<feature type="signal peptide" evidence="1">
    <location>
        <begin position="1"/>
        <end position="23"/>
    </location>
</feature>
<dbReference type="EMBL" id="FORM01000001">
    <property type="protein sequence ID" value="SFI63400.1"/>
    <property type="molecule type" value="Genomic_DNA"/>
</dbReference>
<accession>A0A1I3JTI1</accession>
<name>A0A1I3JTI1_9FLAO</name>
<organism evidence="2 3">
    <name type="scientific">Olleya namhaensis</name>
    <dbReference type="NCBI Taxonomy" id="1144750"/>
    <lineage>
        <taxon>Bacteria</taxon>
        <taxon>Pseudomonadati</taxon>
        <taxon>Bacteroidota</taxon>
        <taxon>Flavobacteriia</taxon>
        <taxon>Flavobacteriales</taxon>
        <taxon>Flavobacteriaceae</taxon>
    </lineage>
</organism>
<keyword evidence="1" id="KW-0732">Signal</keyword>
<keyword evidence="3" id="KW-1185">Reference proteome</keyword>
<sequence>MQFFKYLSVSVLASLFFVQCSSAQKLEQDAPFKTSKAYYQKWIAGIQGGGSGINVFIPVTTALNSVKLDSLYFRGQKVILQSQPSNGSLFMGRIITETNQREDFKASTTEMPFELNDNQAVISYIENGITKYFKIDNIVEKQMEQYPSAPPRNRNKQ</sequence>
<reference evidence="3" key="1">
    <citation type="submission" date="2016-10" db="EMBL/GenBank/DDBJ databases">
        <authorList>
            <person name="Varghese N."/>
            <person name="Submissions S."/>
        </authorList>
    </citation>
    <scope>NUCLEOTIDE SEQUENCE [LARGE SCALE GENOMIC DNA]</scope>
    <source>
        <strain evidence="3">DSM 28881</strain>
    </source>
</reference>
<evidence type="ECO:0008006" key="4">
    <source>
        <dbReference type="Google" id="ProtNLM"/>
    </source>
</evidence>
<evidence type="ECO:0000256" key="1">
    <source>
        <dbReference type="SAM" id="SignalP"/>
    </source>
</evidence>
<protein>
    <recommendedName>
        <fullName evidence="4">DUF4369 domain-containing protein</fullName>
    </recommendedName>
</protein>
<evidence type="ECO:0000313" key="2">
    <source>
        <dbReference type="EMBL" id="SFI63400.1"/>
    </source>
</evidence>
<gene>
    <name evidence="2" type="ORF">SAMN05443431_101540</name>
</gene>
<feature type="chain" id="PRO_5011716222" description="DUF4369 domain-containing protein" evidence="1">
    <location>
        <begin position="24"/>
        <end position="157"/>
    </location>
</feature>
<dbReference type="Proteomes" id="UP000199559">
    <property type="component" value="Unassembled WGS sequence"/>
</dbReference>
<evidence type="ECO:0000313" key="3">
    <source>
        <dbReference type="Proteomes" id="UP000199559"/>
    </source>
</evidence>
<dbReference type="RefSeq" id="WP_090837249.1">
    <property type="nucleotide sequence ID" value="NZ_FORM01000001.1"/>
</dbReference>
<dbReference type="STRING" id="1144750.SAMN05443431_101540"/>